<evidence type="ECO:0000256" key="6">
    <source>
        <dbReference type="SAM" id="Phobius"/>
    </source>
</evidence>
<dbReference type="RefSeq" id="WP_345720940.1">
    <property type="nucleotide sequence ID" value="NZ_BAABRU010000003.1"/>
</dbReference>
<keyword evidence="5 6" id="KW-0472">Membrane</keyword>
<accession>A0ABP9WVQ8</accession>
<evidence type="ECO:0000313" key="8">
    <source>
        <dbReference type="Proteomes" id="UP001428290"/>
    </source>
</evidence>
<evidence type="ECO:0000256" key="1">
    <source>
        <dbReference type="ARBA" id="ARBA00004141"/>
    </source>
</evidence>
<evidence type="ECO:0000313" key="7">
    <source>
        <dbReference type="EMBL" id="GAA5527298.1"/>
    </source>
</evidence>
<feature type="transmembrane region" description="Helical" evidence="6">
    <location>
        <begin position="94"/>
        <end position="112"/>
    </location>
</feature>
<feature type="transmembrane region" description="Helical" evidence="6">
    <location>
        <begin position="164"/>
        <end position="186"/>
    </location>
</feature>
<evidence type="ECO:0000256" key="4">
    <source>
        <dbReference type="ARBA" id="ARBA00022989"/>
    </source>
</evidence>
<dbReference type="Pfam" id="PF03741">
    <property type="entry name" value="TerC"/>
    <property type="match status" value="1"/>
</dbReference>
<organism evidence="7 8">
    <name type="scientific">Herpetosiphon gulosus</name>
    <dbReference type="NCBI Taxonomy" id="1973496"/>
    <lineage>
        <taxon>Bacteria</taxon>
        <taxon>Bacillati</taxon>
        <taxon>Chloroflexota</taxon>
        <taxon>Chloroflexia</taxon>
        <taxon>Herpetosiphonales</taxon>
        <taxon>Herpetosiphonaceae</taxon>
        <taxon>Herpetosiphon</taxon>
    </lineage>
</organism>
<comment type="similarity">
    <text evidence="2">Belongs to the TerC family.</text>
</comment>
<dbReference type="InterPro" id="IPR005496">
    <property type="entry name" value="Integral_membrane_TerC"/>
</dbReference>
<proteinExistence type="inferred from homology"/>
<keyword evidence="8" id="KW-1185">Reference proteome</keyword>
<gene>
    <name evidence="7" type="ORF">Hgul01_01082</name>
</gene>
<feature type="transmembrane region" description="Helical" evidence="6">
    <location>
        <begin position="222"/>
        <end position="239"/>
    </location>
</feature>
<reference evidence="7 8" key="1">
    <citation type="submission" date="2024-02" db="EMBL/GenBank/DDBJ databases">
        <title>Herpetosiphon gulosus NBRC 112829.</title>
        <authorList>
            <person name="Ichikawa N."/>
            <person name="Katano-Makiyama Y."/>
            <person name="Hidaka K."/>
        </authorList>
    </citation>
    <scope>NUCLEOTIDE SEQUENCE [LARGE SCALE GENOMIC DNA]</scope>
    <source>
        <strain evidence="7 8">NBRC 112829</strain>
    </source>
</reference>
<dbReference type="PANTHER" id="PTHR30238:SF4">
    <property type="entry name" value="SLL1022 PROTEIN"/>
    <property type="match status" value="1"/>
</dbReference>
<dbReference type="Proteomes" id="UP001428290">
    <property type="component" value="Unassembled WGS sequence"/>
</dbReference>
<evidence type="ECO:0000256" key="5">
    <source>
        <dbReference type="ARBA" id="ARBA00023136"/>
    </source>
</evidence>
<sequence>MWQDIFDILQIVFLLVFLEGILSIDNAAVLGAMVAHLPQDQPIPWPKWLQWMQGHGERFLGMQQAAALKVGLIGAYVGRGLMLAVAFIITENPWVLAIGSGYLVWLSVNHFAHVHRRDQEVEHGETKQRVTGFWQTVLIIEMIDLAFSLDNVVVAVNADPQKRFWVIGLGVAIGILVMRFAAQIFTNLIEWEPNLEHAAFALLLAIGTESVIKIVWHLETPHGLKFVISMTILGLTVALSRLPFLKPLKQFLRLGLPLAAIVDTLVGWLLWPIRWLFGLLIAPFRQRVAARIQGE</sequence>
<dbReference type="EMBL" id="BAABRU010000003">
    <property type="protein sequence ID" value="GAA5527298.1"/>
    <property type="molecule type" value="Genomic_DNA"/>
</dbReference>
<protein>
    <recommendedName>
        <fullName evidence="9">Tellurium resistance protein TerC</fullName>
    </recommendedName>
</protein>
<evidence type="ECO:0008006" key="9">
    <source>
        <dbReference type="Google" id="ProtNLM"/>
    </source>
</evidence>
<evidence type="ECO:0000256" key="3">
    <source>
        <dbReference type="ARBA" id="ARBA00022692"/>
    </source>
</evidence>
<comment type="subcellular location">
    <subcellularLocation>
        <location evidence="1">Membrane</location>
        <topology evidence="1">Multi-pass membrane protein</topology>
    </subcellularLocation>
</comment>
<comment type="caution">
    <text evidence="7">The sequence shown here is derived from an EMBL/GenBank/DDBJ whole genome shotgun (WGS) entry which is preliminary data.</text>
</comment>
<feature type="transmembrane region" description="Helical" evidence="6">
    <location>
        <begin position="12"/>
        <end position="37"/>
    </location>
</feature>
<feature type="transmembrane region" description="Helical" evidence="6">
    <location>
        <begin position="251"/>
        <end position="271"/>
    </location>
</feature>
<evidence type="ECO:0000256" key="2">
    <source>
        <dbReference type="ARBA" id="ARBA00007511"/>
    </source>
</evidence>
<name>A0ABP9WVQ8_9CHLR</name>
<dbReference type="PANTHER" id="PTHR30238">
    <property type="entry name" value="MEMBRANE BOUND PREDICTED REDOX MODULATOR"/>
    <property type="match status" value="1"/>
</dbReference>
<keyword evidence="3 6" id="KW-0812">Transmembrane</keyword>
<keyword evidence="4 6" id="KW-1133">Transmembrane helix</keyword>
<feature type="transmembrane region" description="Helical" evidence="6">
    <location>
        <begin position="198"/>
        <end position="216"/>
    </location>
</feature>